<sequence>MSPLRSWKQKAVVVVAVIIIELVAAVAVVVILVVVVSAEHNSLYSSRCIDVGACSCLVTYTYAQLLDFLYKRELFTEAPLWLVVLL</sequence>
<evidence type="ECO:0000256" key="1">
    <source>
        <dbReference type="SAM" id="Phobius"/>
    </source>
</evidence>
<keyword evidence="1" id="KW-0472">Membrane</keyword>
<evidence type="ECO:0000313" key="2">
    <source>
        <dbReference type="EMBL" id="GFR63890.1"/>
    </source>
</evidence>
<dbReference type="Proteomes" id="UP000762676">
    <property type="component" value="Unassembled WGS sequence"/>
</dbReference>
<organism evidence="2 3">
    <name type="scientific">Elysia marginata</name>
    <dbReference type="NCBI Taxonomy" id="1093978"/>
    <lineage>
        <taxon>Eukaryota</taxon>
        <taxon>Metazoa</taxon>
        <taxon>Spiralia</taxon>
        <taxon>Lophotrochozoa</taxon>
        <taxon>Mollusca</taxon>
        <taxon>Gastropoda</taxon>
        <taxon>Heterobranchia</taxon>
        <taxon>Euthyneura</taxon>
        <taxon>Panpulmonata</taxon>
        <taxon>Sacoglossa</taxon>
        <taxon>Placobranchoidea</taxon>
        <taxon>Plakobranchidae</taxon>
        <taxon>Elysia</taxon>
    </lineage>
</organism>
<evidence type="ECO:0000313" key="3">
    <source>
        <dbReference type="Proteomes" id="UP000762676"/>
    </source>
</evidence>
<gene>
    <name evidence="2" type="ORF">ElyMa_000166000</name>
</gene>
<keyword evidence="1" id="KW-0812">Transmembrane</keyword>
<proteinExistence type="predicted"/>
<name>A0AAV4EU28_9GAST</name>
<comment type="caution">
    <text evidence="2">The sequence shown here is derived from an EMBL/GenBank/DDBJ whole genome shotgun (WGS) entry which is preliminary data.</text>
</comment>
<protein>
    <submittedName>
        <fullName evidence="2">Uncharacterized protein</fullName>
    </submittedName>
</protein>
<keyword evidence="3" id="KW-1185">Reference proteome</keyword>
<keyword evidence="1" id="KW-1133">Transmembrane helix</keyword>
<accession>A0AAV4EU28</accession>
<dbReference type="AlphaFoldDB" id="A0AAV4EU28"/>
<feature type="transmembrane region" description="Helical" evidence="1">
    <location>
        <begin position="12"/>
        <end position="38"/>
    </location>
</feature>
<dbReference type="EMBL" id="BMAT01000317">
    <property type="protein sequence ID" value="GFR63890.1"/>
    <property type="molecule type" value="Genomic_DNA"/>
</dbReference>
<reference evidence="2 3" key="1">
    <citation type="journal article" date="2021" name="Elife">
        <title>Chloroplast acquisition without the gene transfer in kleptoplastic sea slugs, Plakobranchus ocellatus.</title>
        <authorList>
            <person name="Maeda T."/>
            <person name="Takahashi S."/>
            <person name="Yoshida T."/>
            <person name="Shimamura S."/>
            <person name="Takaki Y."/>
            <person name="Nagai Y."/>
            <person name="Toyoda A."/>
            <person name="Suzuki Y."/>
            <person name="Arimoto A."/>
            <person name="Ishii H."/>
            <person name="Satoh N."/>
            <person name="Nishiyama T."/>
            <person name="Hasebe M."/>
            <person name="Maruyama T."/>
            <person name="Minagawa J."/>
            <person name="Obokata J."/>
            <person name="Shigenobu S."/>
        </authorList>
    </citation>
    <scope>NUCLEOTIDE SEQUENCE [LARGE SCALE GENOMIC DNA]</scope>
</reference>